<dbReference type="EMBL" id="JAIQCV010000007">
    <property type="protein sequence ID" value="KAH1082469.1"/>
    <property type="molecule type" value="Genomic_DNA"/>
</dbReference>
<dbReference type="AlphaFoldDB" id="A0A9D3VHC2"/>
<reference evidence="2 3" key="1">
    <citation type="journal article" date="2021" name="Plant Biotechnol. J.">
        <title>Multi-omics assisted identification of the key and species-specific regulatory components of drought-tolerant mechanisms in Gossypium stocksii.</title>
        <authorList>
            <person name="Yu D."/>
            <person name="Ke L."/>
            <person name="Zhang D."/>
            <person name="Wu Y."/>
            <person name="Sun Y."/>
            <person name="Mei J."/>
            <person name="Sun J."/>
            <person name="Sun Y."/>
        </authorList>
    </citation>
    <scope>NUCLEOTIDE SEQUENCE [LARGE SCALE GENOMIC DNA]</scope>
    <source>
        <strain evidence="3">cv. E1</strain>
        <tissue evidence="2">Leaf</tissue>
    </source>
</reference>
<comment type="caution">
    <text evidence="2">The sequence shown here is derived from an EMBL/GenBank/DDBJ whole genome shotgun (WGS) entry which is preliminary data.</text>
</comment>
<organism evidence="2 3">
    <name type="scientific">Gossypium stocksii</name>
    <dbReference type="NCBI Taxonomy" id="47602"/>
    <lineage>
        <taxon>Eukaryota</taxon>
        <taxon>Viridiplantae</taxon>
        <taxon>Streptophyta</taxon>
        <taxon>Embryophyta</taxon>
        <taxon>Tracheophyta</taxon>
        <taxon>Spermatophyta</taxon>
        <taxon>Magnoliopsida</taxon>
        <taxon>eudicotyledons</taxon>
        <taxon>Gunneridae</taxon>
        <taxon>Pentapetalae</taxon>
        <taxon>rosids</taxon>
        <taxon>malvids</taxon>
        <taxon>Malvales</taxon>
        <taxon>Malvaceae</taxon>
        <taxon>Malvoideae</taxon>
        <taxon>Gossypium</taxon>
    </lineage>
</organism>
<evidence type="ECO:0000313" key="2">
    <source>
        <dbReference type="EMBL" id="KAH1082469.1"/>
    </source>
</evidence>
<keyword evidence="3" id="KW-1185">Reference proteome</keyword>
<evidence type="ECO:0000313" key="3">
    <source>
        <dbReference type="Proteomes" id="UP000828251"/>
    </source>
</evidence>
<proteinExistence type="predicted"/>
<gene>
    <name evidence="2" type="ORF">J1N35_022230</name>
</gene>
<name>A0A9D3VHC2_9ROSI</name>
<accession>A0A9D3VHC2</accession>
<dbReference type="Proteomes" id="UP000828251">
    <property type="component" value="Unassembled WGS sequence"/>
</dbReference>
<protein>
    <submittedName>
        <fullName evidence="2">Uncharacterized protein</fullName>
    </submittedName>
</protein>
<feature type="region of interest" description="Disordered" evidence="1">
    <location>
        <begin position="76"/>
        <end position="103"/>
    </location>
</feature>
<sequence>MSYYNQQQPPVGVPPTQGICFNSGFDLFFKDLMEFLGFNFFDGGLDLQGILQKMHIHRLDTQLKVMPIRRLHSISMQRRHRQGSSRKPVFLKAGKTSSLSSIL</sequence>
<evidence type="ECO:0000256" key="1">
    <source>
        <dbReference type="SAM" id="MobiDB-lite"/>
    </source>
</evidence>